<evidence type="ECO:0000256" key="3">
    <source>
        <dbReference type="ARBA" id="ARBA00022553"/>
    </source>
</evidence>
<dbReference type="InterPro" id="IPR023213">
    <property type="entry name" value="CAT-like_dom_sf"/>
</dbReference>
<dbReference type="PANTHER" id="PTHR45527">
    <property type="entry name" value="NONRIBOSOMAL PEPTIDE SYNTHETASE"/>
    <property type="match status" value="1"/>
</dbReference>
<dbReference type="FunFam" id="3.40.50.12780:FF:000012">
    <property type="entry name" value="Non-ribosomal peptide synthetase"/>
    <property type="match status" value="1"/>
</dbReference>
<dbReference type="SUPFAM" id="SSF56801">
    <property type="entry name" value="Acetyl-CoA synthetase-like"/>
    <property type="match status" value="1"/>
</dbReference>
<dbReference type="InterPro" id="IPR020806">
    <property type="entry name" value="PKS_PP-bd"/>
</dbReference>
<dbReference type="InterPro" id="IPR001242">
    <property type="entry name" value="Condensation_dom"/>
</dbReference>
<keyword evidence="3" id="KW-0597">Phosphoprotein</keyword>
<dbReference type="InterPro" id="IPR000873">
    <property type="entry name" value="AMP-dep_synth/lig_dom"/>
</dbReference>
<dbReference type="AlphaFoldDB" id="A0A1L7NQD9"/>
<dbReference type="CDD" id="cd19531">
    <property type="entry name" value="LCL_NRPS-like"/>
    <property type="match status" value="1"/>
</dbReference>
<dbReference type="PANTHER" id="PTHR45527:SF1">
    <property type="entry name" value="FATTY ACID SYNTHASE"/>
    <property type="match status" value="1"/>
</dbReference>
<dbReference type="Pfam" id="PF13193">
    <property type="entry name" value="AMP-binding_C"/>
    <property type="match status" value="1"/>
</dbReference>
<feature type="domain" description="Carrier" evidence="5">
    <location>
        <begin position="989"/>
        <end position="1064"/>
    </location>
</feature>
<dbReference type="InterPro" id="IPR009081">
    <property type="entry name" value="PP-bd_ACP"/>
</dbReference>
<dbReference type="InterPro" id="IPR025110">
    <property type="entry name" value="AMP-bd_C"/>
</dbReference>
<dbReference type="CDD" id="cd05930">
    <property type="entry name" value="A_NRPS"/>
    <property type="match status" value="1"/>
</dbReference>
<dbReference type="Gene3D" id="3.40.50.12780">
    <property type="entry name" value="N-terminal domain of ligase-like"/>
    <property type="match status" value="1"/>
</dbReference>
<dbReference type="GO" id="GO:0043041">
    <property type="term" value="P:amino acid activation for nonribosomal peptide biosynthetic process"/>
    <property type="evidence" value="ECO:0007669"/>
    <property type="project" value="TreeGrafter"/>
</dbReference>
<keyword evidence="2" id="KW-0596">Phosphopantetheine</keyword>
<dbReference type="FunFam" id="3.40.50.980:FF:000001">
    <property type="entry name" value="Non-ribosomal peptide synthetase"/>
    <property type="match status" value="1"/>
</dbReference>
<dbReference type="FunFam" id="2.30.38.10:FF:000001">
    <property type="entry name" value="Non-ribosomal peptide synthetase PvdI"/>
    <property type="match status" value="1"/>
</dbReference>
<dbReference type="GO" id="GO:0044550">
    <property type="term" value="P:secondary metabolite biosynthetic process"/>
    <property type="evidence" value="ECO:0007669"/>
    <property type="project" value="UniProtKB-ARBA"/>
</dbReference>
<dbReference type="GO" id="GO:0003824">
    <property type="term" value="F:catalytic activity"/>
    <property type="evidence" value="ECO:0007669"/>
    <property type="project" value="InterPro"/>
</dbReference>
<gene>
    <name evidence="6" type="primary">nrps1</name>
</gene>
<evidence type="ECO:0000256" key="2">
    <source>
        <dbReference type="ARBA" id="ARBA00022450"/>
    </source>
</evidence>
<dbReference type="Pfam" id="PF00668">
    <property type="entry name" value="Condensation"/>
    <property type="match status" value="1"/>
</dbReference>
<dbReference type="InterPro" id="IPR042099">
    <property type="entry name" value="ANL_N_sf"/>
</dbReference>
<dbReference type="Pfam" id="PF00501">
    <property type="entry name" value="AMP-binding"/>
    <property type="match status" value="1"/>
</dbReference>
<dbReference type="GO" id="GO:0072330">
    <property type="term" value="P:monocarboxylic acid biosynthetic process"/>
    <property type="evidence" value="ECO:0007669"/>
    <property type="project" value="UniProtKB-ARBA"/>
</dbReference>
<dbReference type="NCBIfam" id="TIGR01733">
    <property type="entry name" value="AA-adenyl-dom"/>
    <property type="match status" value="1"/>
</dbReference>
<dbReference type="Gene3D" id="3.30.300.30">
    <property type="match status" value="1"/>
</dbReference>
<evidence type="ECO:0000256" key="1">
    <source>
        <dbReference type="ARBA" id="ARBA00001957"/>
    </source>
</evidence>
<name>A0A1L7NQD9_9ACTN</name>
<dbReference type="InterPro" id="IPR045851">
    <property type="entry name" value="AMP-bd_C_sf"/>
</dbReference>
<feature type="region of interest" description="Disordered" evidence="4">
    <location>
        <begin position="22"/>
        <end position="44"/>
    </location>
</feature>
<dbReference type="Gene3D" id="3.30.559.10">
    <property type="entry name" value="Chloramphenicol acetyltransferase-like domain"/>
    <property type="match status" value="1"/>
</dbReference>
<dbReference type="FunFam" id="3.30.559.10:FF:000012">
    <property type="entry name" value="Non-ribosomal peptide synthetase"/>
    <property type="match status" value="1"/>
</dbReference>
<evidence type="ECO:0000259" key="5">
    <source>
        <dbReference type="PROSITE" id="PS50075"/>
    </source>
</evidence>
<dbReference type="InterPro" id="IPR036736">
    <property type="entry name" value="ACP-like_sf"/>
</dbReference>
<dbReference type="GO" id="GO:0031177">
    <property type="term" value="F:phosphopantetheine binding"/>
    <property type="evidence" value="ECO:0007669"/>
    <property type="project" value="InterPro"/>
</dbReference>
<comment type="cofactor">
    <cofactor evidence="1">
        <name>pantetheine 4'-phosphate</name>
        <dbReference type="ChEBI" id="CHEBI:47942"/>
    </cofactor>
</comment>
<dbReference type="GO" id="GO:0008610">
    <property type="term" value="P:lipid biosynthetic process"/>
    <property type="evidence" value="ECO:0007669"/>
    <property type="project" value="UniProtKB-ARBA"/>
</dbReference>
<dbReference type="EMBL" id="LC177424">
    <property type="protein sequence ID" value="BAW27715.1"/>
    <property type="molecule type" value="Genomic_DNA"/>
</dbReference>
<dbReference type="SUPFAM" id="SSF52777">
    <property type="entry name" value="CoA-dependent acyltransferases"/>
    <property type="match status" value="2"/>
</dbReference>
<evidence type="ECO:0000256" key="4">
    <source>
        <dbReference type="SAM" id="MobiDB-lite"/>
    </source>
</evidence>
<proteinExistence type="predicted"/>
<accession>A0A1L7NQD9</accession>
<dbReference type="Pfam" id="PF00550">
    <property type="entry name" value="PP-binding"/>
    <property type="match status" value="1"/>
</dbReference>
<dbReference type="SMART" id="SM00823">
    <property type="entry name" value="PKS_PP"/>
    <property type="match status" value="1"/>
</dbReference>
<organism evidence="6">
    <name type="scientific">Micromonospora sp. SS080624GE-03</name>
    <dbReference type="NCBI Taxonomy" id="1898653"/>
    <lineage>
        <taxon>Bacteria</taxon>
        <taxon>Bacillati</taxon>
        <taxon>Actinomycetota</taxon>
        <taxon>Actinomycetes</taxon>
        <taxon>Micromonosporales</taxon>
        <taxon>Micromonosporaceae</taxon>
        <taxon>Micromonospora</taxon>
    </lineage>
</organism>
<protein>
    <submittedName>
        <fullName evidence="6">Hypothetical non-ribosomal peptide synthetase</fullName>
    </submittedName>
</protein>
<evidence type="ECO:0000313" key="6">
    <source>
        <dbReference type="EMBL" id="BAW27715.1"/>
    </source>
</evidence>
<dbReference type="InterPro" id="IPR006162">
    <property type="entry name" value="Ppantetheine_attach_site"/>
</dbReference>
<dbReference type="InterPro" id="IPR010071">
    <property type="entry name" value="AA_adenyl_dom"/>
</dbReference>
<dbReference type="Gene3D" id="3.30.559.30">
    <property type="entry name" value="Nonribosomal peptide synthetase, condensation domain"/>
    <property type="match status" value="1"/>
</dbReference>
<dbReference type="GO" id="GO:0005737">
    <property type="term" value="C:cytoplasm"/>
    <property type="evidence" value="ECO:0007669"/>
    <property type="project" value="TreeGrafter"/>
</dbReference>
<dbReference type="FunFam" id="3.30.300.30:FF:000010">
    <property type="entry name" value="Enterobactin synthetase component F"/>
    <property type="match status" value="1"/>
</dbReference>
<dbReference type="Gene3D" id="1.10.1200.10">
    <property type="entry name" value="ACP-like"/>
    <property type="match status" value="1"/>
</dbReference>
<reference evidence="6" key="1">
    <citation type="journal article" date="2017" name="ACS Chem. Biol.">
        <title>Genome Mining of Amino Group Carrier Protein-Mediated Machinery: Discovery and Biosynthetic Characterization of a Natural Product with Unique Hydrazone Unit.</title>
        <authorList>
            <person name="Matsuda K."/>
            <person name="Hasebe F."/>
            <person name="Shiwa Y."/>
            <person name="Kanesaki Y."/>
            <person name="Tomita T."/>
            <person name="Yoshikawa H."/>
            <person name="Shin-ya K."/>
            <person name="Kuzuyama T."/>
            <person name="Nishiyama M."/>
        </authorList>
    </citation>
    <scope>NUCLEOTIDE SEQUENCE</scope>
    <source>
        <strain evidence="6">SS080624GE-03</strain>
    </source>
</reference>
<dbReference type="FunFam" id="1.10.1200.10:FF:000016">
    <property type="entry name" value="Non-ribosomal peptide synthase"/>
    <property type="match status" value="1"/>
</dbReference>
<dbReference type="PROSITE" id="PS00012">
    <property type="entry name" value="PHOSPHOPANTETHEINE"/>
    <property type="match status" value="1"/>
</dbReference>
<dbReference type="SUPFAM" id="SSF47336">
    <property type="entry name" value="ACP-like"/>
    <property type="match status" value="1"/>
</dbReference>
<sequence>MNDLMKRLARLPADRRAELLALLRDDEPDTAAGPTPRQRGDSSPLSYAQETLWFLDRLAPGQPTYNVPVCFRLRGRLDADALRTGLATVVARHESLRARMADGDDGPVQVVAAEVPVELPVQDVTGGADAAVEAARALAREAFDLGRAPLWRARLIRVADDDHLFVFVVHHVVFDGWSLGVFVRELGECYRAAVDGDRADLEAVPLQYADYALWQREWLREENLERLTGFWRERLDGAPVLEFPTDRPRPAEATYRGTFIRRFLPVGGPGAVQQLARSLGTTPYSVYVAAFFALLHRYTGQDDLVIGSPTANRQHSEVEAVVGFFVNMLVLRADVAGDPTFRELAGRVTPTVQEAFAHGELPFEKLVEAVRPDRDPSRSPIFQIAFTFQNAEGEVTLPGLETERVLLSPGTSRFDMSWNLFERDGGLDLNVEFNTDLFDPESIEQVMAHYGRLLSAVVTDPDRKVTEIPLLDERERERLLHEFDGPRRERPDTTVVDLFARQVAERPDAVAVVVGDTELSYAELDRRAEEIAGRLRAAGAAPDTLVGICLPRGADLVATVLAVLRCGAGYVPLDPGHPAARIAAILTDSAAVAVVSTTAAGGALPADGPAVVHLDRPAGDDRAEVAAAPPAPHDLAYALYTSGSTGTPKGVLIEHRAVTNFIASVQELFDLTPQDRVLGFAAVTFDVSVFEMFAALLTGARLYVVPDEDRLEIDRLQALLERAEITVIDLPPSLMALLEPERLPKLRIAFVGGEAFPGELVNRWNQGRRFFNGYGPTECTVTMVVQECTGTWDTSPPIGLPMANHVAHVLDPHGEPVPVGVPGELVIGGLGLARGYLNRPELSAEKFLDDPFGTAPGGRLYRTGDLVRRQHDGALVFCGRIDQQVKIRGLRIELGEIEAVLSQVPGVRQAVVQPWADDRGDRHLVGYLTGEPPADERLRAALGEQLPPYMVPAHFVRIADIPLTTSGKVDRRALPAPETTQAATGEVRYADETEETLAREVVGPVLRLEQVGPEENFFTLGGHSLGAAQVVSRIRRQFGVEVGLTDFFRAPTVRGLAALVRTAQAGQLNDDDLLRMIESMSDEEAAAMLAAEQGQAS</sequence>
<dbReference type="PROSITE" id="PS50075">
    <property type="entry name" value="CARRIER"/>
    <property type="match status" value="1"/>
</dbReference>